<evidence type="ECO:0000259" key="8">
    <source>
        <dbReference type="PROSITE" id="PS50850"/>
    </source>
</evidence>
<evidence type="ECO:0000256" key="7">
    <source>
        <dbReference type="SAM" id="Phobius"/>
    </source>
</evidence>
<feature type="transmembrane region" description="Helical" evidence="7">
    <location>
        <begin position="139"/>
        <end position="163"/>
    </location>
</feature>
<feature type="transmembrane region" description="Helical" evidence="7">
    <location>
        <begin position="52"/>
        <end position="71"/>
    </location>
</feature>
<name>A0AA38MI92_9CUCU</name>
<dbReference type="Gene3D" id="1.20.1250.20">
    <property type="entry name" value="MFS general substrate transporter like domains"/>
    <property type="match status" value="2"/>
</dbReference>
<dbReference type="InterPro" id="IPR020846">
    <property type="entry name" value="MFS_dom"/>
</dbReference>
<protein>
    <recommendedName>
        <fullName evidence="8">Major facilitator superfamily (MFS) profile domain-containing protein</fullName>
    </recommendedName>
</protein>
<reference evidence="9" key="1">
    <citation type="journal article" date="2023" name="G3 (Bethesda)">
        <title>Whole genome assemblies of Zophobas morio and Tenebrio molitor.</title>
        <authorList>
            <person name="Kaur S."/>
            <person name="Stinson S.A."/>
            <person name="diCenzo G.C."/>
        </authorList>
    </citation>
    <scope>NUCLEOTIDE SEQUENCE</scope>
    <source>
        <strain evidence="9">QUZm001</strain>
    </source>
</reference>
<organism evidence="9 10">
    <name type="scientific">Zophobas morio</name>
    <dbReference type="NCBI Taxonomy" id="2755281"/>
    <lineage>
        <taxon>Eukaryota</taxon>
        <taxon>Metazoa</taxon>
        <taxon>Ecdysozoa</taxon>
        <taxon>Arthropoda</taxon>
        <taxon>Hexapoda</taxon>
        <taxon>Insecta</taxon>
        <taxon>Pterygota</taxon>
        <taxon>Neoptera</taxon>
        <taxon>Endopterygota</taxon>
        <taxon>Coleoptera</taxon>
        <taxon>Polyphaga</taxon>
        <taxon>Cucujiformia</taxon>
        <taxon>Tenebrionidae</taxon>
        <taxon>Zophobas</taxon>
    </lineage>
</organism>
<dbReference type="GO" id="GO:0015293">
    <property type="term" value="F:symporter activity"/>
    <property type="evidence" value="ECO:0007669"/>
    <property type="project" value="UniProtKB-KW"/>
</dbReference>
<feature type="transmembrane region" description="Helical" evidence="7">
    <location>
        <begin position="365"/>
        <end position="389"/>
    </location>
</feature>
<evidence type="ECO:0000256" key="6">
    <source>
        <dbReference type="ARBA" id="ARBA00023136"/>
    </source>
</evidence>
<keyword evidence="4" id="KW-0769">Symport</keyword>
<feature type="transmembrane region" description="Helical" evidence="7">
    <location>
        <begin position="169"/>
        <end position="189"/>
    </location>
</feature>
<dbReference type="EMBL" id="JALNTZ010000004">
    <property type="protein sequence ID" value="KAJ3657173.1"/>
    <property type="molecule type" value="Genomic_DNA"/>
</dbReference>
<gene>
    <name evidence="9" type="ORF">Zmor_016193</name>
</gene>
<feature type="transmembrane region" description="Helical" evidence="7">
    <location>
        <begin position="106"/>
        <end position="127"/>
    </location>
</feature>
<feature type="transmembrane region" description="Helical" evidence="7">
    <location>
        <begin position="78"/>
        <end position="100"/>
    </location>
</feature>
<evidence type="ECO:0000313" key="10">
    <source>
        <dbReference type="Proteomes" id="UP001168821"/>
    </source>
</evidence>
<dbReference type="GO" id="GO:0016020">
    <property type="term" value="C:membrane"/>
    <property type="evidence" value="ECO:0007669"/>
    <property type="project" value="UniProtKB-SubCell"/>
</dbReference>
<keyword evidence="5 7" id="KW-1133">Transmembrane helix</keyword>
<dbReference type="FunFam" id="1.20.1250.20:FF:000157">
    <property type="entry name" value="Inorganic phosphate cotransporter"/>
    <property type="match status" value="1"/>
</dbReference>
<sequence length="445" mass="49399">MATGTPQLLTCRRILSLMVILNYMLHHMLIVNISIAIIQTSSNFDDTQKNNIRGVFFWGFLLTPMLGGRLAEIHGTRIVLGGAMLLASLLTLVTPLAYNFNYFCLMVVRFSLGLSLGVAFPAVATLVRRWIPVTDTSKFISHVFASDIGATITLAGSGFLINAWGWSSVFYVTGATVVLWCVCWFYLVYDSPEKHPRISQLEREALAEAIPHVERPNPTKTPWLKMFKSRPVWAIIVANACAMLNTNTTLNYLPLYMRQVLHYEIRENGLLSSLPFLGPYIMALATSYLADRWTKSATFTTPTIRKIFTGLFFLGSVVLLAVLCFWGYVRFVSVSVFILWQTIFGSAAAGFISNTVDISPVYSGTILGSAATVGGFTGYLSSLLVTAFVRGEGDVFEQWRGVFGVLIGTNLFGWGFYFWGMSGQVQEWNGESGMEMEAVNRVEVD</sequence>
<feature type="transmembrane region" description="Helical" evidence="7">
    <location>
        <begin position="401"/>
        <end position="419"/>
    </location>
</feature>
<proteinExistence type="predicted"/>
<evidence type="ECO:0000313" key="9">
    <source>
        <dbReference type="EMBL" id="KAJ3657173.1"/>
    </source>
</evidence>
<comment type="caution">
    <text evidence="9">The sequence shown here is derived from an EMBL/GenBank/DDBJ whole genome shotgun (WGS) entry which is preliminary data.</text>
</comment>
<keyword evidence="3 7" id="KW-0812">Transmembrane</keyword>
<feature type="transmembrane region" description="Helical" evidence="7">
    <location>
        <begin position="334"/>
        <end position="353"/>
    </location>
</feature>
<feature type="transmembrane region" description="Helical" evidence="7">
    <location>
        <begin position="20"/>
        <end position="40"/>
    </location>
</feature>
<dbReference type="PROSITE" id="PS50850">
    <property type="entry name" value="MFS"/>
    <property type="match status" value="1"/>
</dbReference>
<feature type="transmembrane region" description="Helical" evidence="7">
    <location>
        <begin position="270"/>
        <end position="290"/>
    </location>
</feature>
<comment type="subcellular location">
    <subcellularLocation>
        <location evidence="1">Membrane</location>
        <topology evidence="1">Multi-pass membrane protein</topology>
    </subcellularLocation>
</comment>
<dbReference type="Pfam" id="PF07690">
    <property type="entry name" value="MFS_1"/>
    <property type="match status" value="1"/>
</dbReference>
<feature type="transmembrane region" description="Helical" evidence="7">
    <location>
        <begin position="232"/>
        <end position="250"/>
    </location>
</feature>
<dbReference type="FunFam" id="1.20.1250.20:FF:000003">
    <property type="entry name" value="Solute carrier family 17 member 3"/>
    <property type="match status" value="1"/>
</dbReference>
<keyword evidence="6 7" id="KW-0472">Membrane</keyword>
<evidence type="ECO:0000256" key="2">
    <source>
        <dbReference type="ARBA" id="ARBA00022448"/>
    </source>
</evidence>
<dbReference type="Proteomes" id="UP001168821">
    <property type="component" value="Unassembled WGS sequence"/>
</dbReference>
<dbReference type="GO" id="GO:0006820">
    <property type="term" value="P:monoatomic anion transport"/>
    <property type="evidence" value="ECO:0007669"/>
    <property type="project" value="TreeGrafter"/>
</dbReference>
<evidence type="ECO:0000256" key="3">
    <source>
        <dbReference type="ARBA" id="ARBA00022692"/>
    </source>
</evidence>
<dbReference type="InterPro" id="IPR050382">
    <property type="entry name" value="MFS_Na/Anion_cotransporter"/>
</dbReference>
<evidence type="ECO:0000256" key="5">
    <source>
        <dbReference type="ARBA" id="ARBA00022989"/>
    </source>
</evidence>
<dbReference type="InterPro" id="IPR036259">
    <property type="entry name" value="MFS_trans_sf"/>
</dbReference>
<evidence type="ECO:0000256" key="4">
    <source>
        <dbReference type="ARBA" id="ARBA00022847"/>
    </source>
</evidence>
<dbReference type="SUPFAM" id="SSF103473">
    <property type="entry name" value="MFS general substrate transporter"/>
    <property type="match status" value="1"/>
</dbReference>
<feature type="transmembrane region" description="Helical" evidence="7">
    <location>
        <begin position="311"/>
        <end position="328"/>
    </location>
</feature>
<accession>A0AA38MI92</accession>
<evidence type="ECO:0000256" key="1">
    <source>
        <dbReference type="ARBA" id="ARBA00004141"/>
    </source>
</evidence>
<keyword evidence="2" id="KW-0813">Transport</keyword>
<dbReference type="PANTHER" id="PTHR11662">
    <property type="entry name" value="SOLUTE CARRIER FAMILY 17"/>
    <property type="match status" value="1"/>
</dbReference>
<feature type="domain" description="Major facilitator superfamily (MFS) profile" evidence="8">
    <location>
        <begin position="12"/>
        <end position="425"/>
    </location>
</feature>
<keyword evidence="10" id="KW-1185">Reference proteome</keyword>
<dbReference type="PANTHER" id="PTHR11662:SF411">
    <property type="entry name" value="GH05102P"/>
    <property type="match status" value="1"/>
</dbReference>
<dbReference type="InterPro" id="IPR011701">
    <property type="entry name" value="MFS"/>
</dbReference>
<dbReference type="AlphaFoldDB" id="A0AA38MI92"/>